<dbReference type="InParanoid" id="A0A1Y2LLE9"/>
<organism evidence="2 3">
    <name type="scientific">Epicoccum nigrum</name>
    <name type="common">Soil fungus</name>
    <name type="synonym">Epicoccum purpurascens</name>
    <dbReference type="NCBI Taxonomy" id="105696"/>
    <lineage>
        <taxon>Eukaryota</taxon>
        <taxon>Fungi</taxon>
        <taxon>Dikarya</taxon>
        <taxon>Ascomycota</taxon>
        <taxon>Pezizomycotina</taxon>
        <taxon>Dothideomycetes</taxon>
        <taxon>Pleosporomycetidae</taxon>
        <taxon>Pleosporales</taxon>
        <taxon>Pleosporineae</taxon>
        <taxon>Didymellaceae</taxon>
        <taxon>Epicoccum</taxon>
    </lineage>
</organism>
<feature type="region of interest" description="Disordered" evidence="1">
    <location>
        <begin position="1"/>
        <end position="25"/>
    </location>
</feature>
<dbReference type="EMBL" id="KZ107857">
    <property type="protein sequence ID" value="OSS44540.1"/>
    <property type="molecule type" value="Genomic_DNA"/>
</dbReference>
<reference evidence="2 3" key="1">
    <citation type="journal article" date="2017" name="Genome Announc.">
        <title>Genome sequence of the saprophytic ascomycete Epicoccum nigrum ICMP 19927 strain isolated from New Zealand.</title>
        <authorList>
            <person name="Fokin M."/>
            <person name="Fleetwood D."/>
            <person name="Weir B.S."/>
            <person name="Villas-Boas S.G."/>
        </authorList>
    </citation>
    <scope>NUCLEOTIDE SEQUENCE [LARGE SCALE GENOMIC DNA]</scope>
    <source>
        <strain evidence="2 3">ICMP 19927</strain>
    </source>
</reference>
<evidence type="ECO:0000313" key="2">
    <source>
        <dbReference type="EMBL" id="OSS44540.1"/>
    </source>
</evidence>
<name>A0A1Y2LLE9_EPING</name>
<keyword evidence="3" id="KW-1185">Reference proteome</keyword>
<sequence>MSCSSAHARSTERSTGNAQKRLHMTQSTQQVLEDRIQAELPTTIPISVAAQASAAIPIVRLPPSKEQSKRRQREAFLQHLRDWALNHDSSVYFKGTIQLNEDAFPDDILELGKSVNCILSSGTLRKKIVVRLFRSEWHKNSVKRDMSKTTDFRIGQYVAPYRLVIRSGSGWVQAREYFDRYYFTKSGKNQESLSQCSVSTCPWIHLPPDGHAGSAASISTWSAPPVPASTAHSVGNTQMSTLTGPTFHNGGPHVVFTGIQQSSSVILPPNNSVYNDNIRIRLADNNGSLKQSNPRFSLSTYSKLNVPTLRLRDIIPISPLFRPFLRLPQELQDEILYRCIGYTGTMSVTRTVHPRSAVLPSKAPITVSKLFRISKSMNEHFVPHIFRSTNFHFGMTGFTKFLWQIGPINRSNLRHLTFHFGIGSLLHCIRWLAPDPIWELFEPPVATNPPTLIHFWRCQLQDLLKELNLSTISIDIQDVPPRDISMVVRIVQSVIGSINRIYVISKKSRVEFLTRDYPRSVRGRIDNTRVCTNTWRELSLQYHHDYKYQRWHMQNVWTSKDEDLTPLLNLHMDKEKAFFDS</sequence>
<accession>A0A1Y2LLE9</accession>
<evidence type="ECO:0000256" key="1">
    <source>
        <dbReference type="SAM" id="MobiDB-lite"/>
    </source>
</evidence>
<dbReference type="Proteomes" id="UP000193240">
    <property type="component" value="Unassembled WGS sequence"/>
</dbReference>
<protein>
    <submittedName>
        <fullName evidence="2">Uncharacterized protein</fullName>
    </submittedName>
</protein>
<gene>
    <name evidence="2" type="ORF">B5807_10868</name>
</gene>
<dbReference type="OMA" id="QEMILMT"/>
<proteinExistence type="predicted"/>
<dbReference type="AlphaFoldDB" id="A0A1Y2LLE9"/>
<evidence type="ECO:0000313" key="3">
    <source>
        <dbReference type="Proteomes" id="UP000193240"/>
    </source>
</evidence>